<evidence type="ECO:0000256" key="4">
    <source>
        <dbReference type="ARBA" id="ARBA00004906"/>
    </source>
</evidence>
<dbReference type="GO" id="GO:0005737">
    <property type="term" value="C:cytoplasm"/>
    <property type="evidence" value="ECO:0007669"/>
    <property type="project" value="UniProtKB-SubCell"/>
</dbReference>
<evidence type="ECO:0000259" key="12">
    <source>
        <dbReference type="PROSITE" id="PS51698"/>
    </source>
</evidence>
<feature type="region of interest" description="Disordered" evidence="11">
    <location>
        <begin position="1"/>
        <end position="76"/>
    </location>
</feature>
<gene>
    <name evidence="13" type="ORF">RHTO0S_12e01794g</name>
</gene>
<dbReference type="Gene3D" id="3.30.40.10">
    <property type="entry name" value="Zinc/RING finger domain, C3HC4 (zinc finger)"/>
    <property type="match status" value="1"/>
</dbReference>
<dbReference type="PANTHER" id="PTHR13931">
    <property type="entry name" value="UBIQUITINATION FACTOR E4"/>
    <property type="match status" value="1"/>
</dbReference>
<feature type="domain" description="U-box" evidence="12">
    <location>
        <begin position="1023"/>
        <end position="1097"/>
    </location>
</feature>
<dbReference type="PANTHER" id="PTHR13931:SF2">
    <property type="entry name" value="UBIQUITIN CONJUGATION FACTOR E4 B"/>
    <property type="match status" value="1"/>
</dbReference>
<comment type="subcellular location">
    <subcellularLocation>
        <location evidence="3">Cytoplasm</location>
    </subcellularLocation>
    <subcellularLocation>
        <location evidence="2">Nucleus</location>
    </subcellularLocation>
</comment>
<dbReference type="GO" id="GO:0000209">
    <property type="term" value="P:protein polyubiquitination"/>
    <property type="evidence" value="ECO:0007669"/>
    <property type="project" value="TreeGrafter"/>
</dbReference>
<feature type="compositionally biased region" description="Polar residues" evidence="11">
    <location>
        <begin position="30"/>
        <end position="42"/>
    </location>
</feature>
<dbReference type="OrthoDB" id="20295at2759"/>
<organism evidence="13">
    <name type="scientific">Rhodotorula toruloides</name>
    <name type="common">Yeast</name>
    <name type="synonym">Rhodosporidium toruloides</name>
    <dbReference type="NCBI Taxonomy" id="5286"/>
    <lineage>
        <taxon>Eukaryota</taxon>
        <taxon>Fungi</taxon>
        <taxon>Dikarya</taxon>
        <taxon>Basidiomycota</taxon>
        <taxon>Pucciniomycotina</taxon>
        <taxon>Microbotryomycetes</taxon>
        <taxon>Sporidiobolales</taxon>
        <taxon>Sporidiobolaceae</taxon>
        <taxon>Rhodotorula</taxon>
    </lineage>
</organism>
<dbReference type="InterPro" id="IPR003613">
    <property type="entry name" value="Ubox_domain"/>
</dbReference>
<dbReference type="UniPathway" id="UPA00143"/>
<evidence type="ECO:0000256" key="10">
    <source>
        <dbReference type="ARBA" id="ARBA00023242"/>
    </source>
</evidence>
<evidence type="ECO:0000256" key="7">
    <source>
        <dbReference type="ARBA" id="ARBA00022490"/>
    </source>
</evidence>
<dbReference type="InterPro" id="IPR019474">
    <property type="entry name" value="Ub_conjug_fac_E4_core"/>
</dbReference>
<protein>
    <recommendedName>
        <fullName evidence="6">RING-type E3 ubiquitin transferase</fullName>
        <ecNumber evidence="6">2.3.2.27</ecNumber>
    </recommendedName>
</protein>
<dbReference type="InterPro" id="IPR045132">
    <property type="entry name" value="UBE4"/>
</dbReference>
<dbReference type="Pfam" id="PF10408">
    <property type="entry name" value="Ufd2P_core"/>
    <property type="match status" value="1"/>
</dbReference>
<dbReference type="GO" id="GO:0036503">
    <property type="term" value="P:ERAD pathway"/>
    <property type="evidence" value="ECO:0007669"/>
    <property type="project" value="InterPro"/>
</dbReference>
<dbReference type="FunFam" id="3.30.40.10:FF:000055">
    <property type="entry name" value="Ubiquitin conjugation factor e4 a"/>
    <property type="match status" value="1"/>
</dbReference>
<evidence type="ECO:0000256" key="8">
    <source>
        <dbReference type="ARBA" id="ARBA00022679"/>
    </source>
</evidence>
<dbReference type="SMART" id="SM00504">
    <property type="entry name" value="Ubox"/>
    <property type="match status" value="1"/>
</dbReference>
<dbReference type="PROSITE" id="PS51698">
    <property type="entry name" value="U_BOX"/>
    <property type="match status" value="1"/>
</dbReference>
<accession>A0A061BA53</accession>
<evidence type="ECO:0000313" key="13">
    <source>
        <dbReference type="EMBL" id="CDR46228.1"/>
    </source>
</evidence>
<reference evidence="13" key="1">
    <citation type="journal article" date="2014" name="Genome Announc.">
        <title>Draft genome sequence of Rhodosporidium toruloides CECT1137, an oleaginous yeast of biotechnological interest.</title>
        <authorList>
            <person name="Morin N."/>
            <person name="Calcas X."/>
            <person name="Devillers H."/>
            <person name="Durrens P."/>
            <person name="Sherman D.J."/>
            <person name="Nicaud J.-M."/>
            <person name="Neuveglise C."/>
        </authorList>
    </citation>
    <scope>NUCLEOTIDE SEQUENCE</scope>
    <source>
        <strain evidence="13">CECT1137</strain>
    </source>
</reference>
<dbReference type="GO" id="GO:0000151">
    <property type="term" value="C:ubiquitin ligase complex"/>
    <property type="evidence" value="ECO:0007669"/>
    <property type="project" value="InterPro"/>
</dbReference>
<comment type="similarity">
    <text evidence="5">Belongs to the ubiquitin conjugation factor E4 family.</text>
</comment>
<dbReference type="EMBL" id="LK052947">
    <property type="protein sequence ID" value="CDR46228.1"/>
    <property type="molecule type" value="Genomic_DNA"/>
</dbReference>
<evidence type="ECO:0000256" key="5">
    <source>
        <dbReference type="ARBA" id="ARBA00007434"/>
    </source>
</evidence>
<feature type="compositionally biased region" description="Low complexity" evidence="11">
    <location>
        <begin position="66"/>
        <end position="76"/>
    </location>
</feature>
<sequence>MAEPSPASDADKIRLKRLAKLLQQHERQSAEQQEPIASTSGTIARPPAPTPRQPVPAARPEPVKPVPSAAAPAKVPRIATPQQSQPLRFTESFEEWQHGSIGRILNVTLDVAAAEASSWSVVYLKDVAVELDEEEPTSSRPHKLRADLCDRLMLSRLSLSPSNLVDDPERITVVAALPPNETSFEYLGSCWRRERTERSRVVAKKDSDPQELQRRLDVLNQLKGLLVSYIGLVLMDPSMFPQDHVSGKALGALELEPLLIPSSTPIPPAQLQVGDIPSVFADLALRFTPSAANDFEGGIEDILSPLFAKWNAHLLVNKLDIGGGGAPGSGSVGWRDILQAVQNLTEIKPIATALTTFSNWNVASEPGASAPVLEYKSLLGPLMRLSTFPDGAPSLPQSYFPEPSTMVRGNIDSASASLRGTLRGVQTSLFRIFDNIVRSSPVAREAVLAYLGQAAALNAKRAAMRVDPNTVSTEGFIINLHAVLLRFAEPFMDASFSKIDKIDPLYYKQSSRIDVAEDTKINANKQESDEYYNKDSTAAAPAPNFISDIFFLCAQYLHLGPMHAIKEHKGIGQQVSHMQRQLNDMEADSTWRGTPQEAATKAGIERYKKKIEQWRSFVLAYEVQLLDPDYLAKCASFANLVMAWLVRLVDPKTQHPHVRIDLPLPSETPLAFRMLPEFLIEDITEFLSFTSKYAPQVLETSSQDELMSFMLVFLSTPYMKNPYLKGQFVEIMYYLSRPTYTSPRGCLGDVLNFHQLALKNLMPCLIHAYIEIEITGSHTQFYDKFNIRYYITQLFKLVWSNPTHREALKRESQVNFDRYVRFVNLLMNDTTYLLDDALVHLGKIGELQRAMDDQNAWEAQPASERQEKEKLLRQYESTVRSDLDLGHESLRLLKLFSQETTQPFLTREIVDRLAAMLDANLQLLAGPRCQELKVKEPEKYKFRPKELLSDVLQIFLNLGSHEQFQSAVAKDGRSYSKELFQRASRIATKTAIKTEEELNELSRMVDKVETIRAAEQEDEAMGEIPDEFLDPLTFEIMEDPVILPSSHTILDRSTIKQHYLSDATDPFNRQPLRWEDITDAVDLREQIKQYLAERRKKKGSAASAGDEMQVDA</sequence>
<keyword evidence="7" id="KW-0963">Cytoplasm</keyword>
<comment type="pathway">
    <text evidence="4">Protein modification; protein ubiquitination.</text>
</comment>
<dbReference type="GO" id="GO:0006511">
    <property type="term" value="P:ubiquitin-dependent protein catabolic process"/>
    <property type="evidence" value="ECO:0007669"/>
    <property type="project" value="InterPro"/>
</dbReference>
<dbReference type="AlphaFoldDB" id="A0A061BA53"/>
<keyword evidence="10" id="KW-0539">Nucleus</keyword>
<keyword evidence="9" id="KW-0833">Ubl conjugation pathway</keyword>
<dbReference type="InterPro" id="IPR013083">
    <property type="entry name" value="Znf_RING/FYVE/PHD"/>
</dbReference>
<evidence type="ECO:0000256" key="3">
    <source>
        <dbReference type="ARBA" id="ARBA00004496"/>
    </source>
</evidence>
<dbReference type="EC" id="2.3.2.27" evidence="6"/>
<evidence type="ECO:0000256" key="9">
    <source>
        <dbReference type="ARBA" id="ARBA00022786"/>
    </source>
</evidence>
<evidence type="ECO:0000256" key="2">
    <source>
        <dbReference type="ARBA" id="ARBA00004123"/>
    </source>
</evidence>
<feature type="compositionally biased region" description="Pro residues" evidence="11">
    <location>
        <begin position="46"/>
        <end position="65"/>
    </location>
</feature>
<proteinExistence type="inferred from homology"/>
<feature type="region of interest" description="Disordered" evidence="11">
    <location>
        <begin position="1093"/>
        <end position="1112"/>
    </location>
</feature>
<evidence type="ECO:0000256" key="1">
    <source>
        <dbReference type="ARBA" id="ARBA00000900"/>
    </source>
</evidence>
<evidence type="ECO:0000256" key="6">
    <source>
        <dbReference type="ARBA" id="ARBA00012483"/>
    </source>
</evidence>
<dbReference type="SUPFAM" id="SSF57850">
    <property type="entry name" value="RING/U-box"/>
    <property type="match status" value="1"/>
</dbReference>
<dbReference type="GO" id="GO:0034450">
    <property type="term" value="F:ubiquitin-ubiquitin ligase activity"/>
    <property type="evidence" value="ECO:0007669"/>
    <property type="project" value="InterPro"/>
</dbReference>
<evidence type="ECO:0000256" key="11">
    <source>
        <dbReference type="SAM" id="MobiDB-lite"/>
    </source>
</evidence>
<name>A0A061BA53_RHOTO</name>
<dbReference type="Pfam" id="PF04564">
    <property type="entry name" value="U-box"/>
    <property type="match status" value="1"/>
</dbReference>
<dbReference type="GO" id="GO:0005634">
    <property type="term" value="C:nucleus"/>
    <property type="evidence" value="ECO:0007669"/>
    <property type="project" value="UniProtKB-SubCell"/>
</dbReference>
<comment type="catalytic activity">
    <reaction evidence="1">
        <text>S-ubiquitinyl-[E2 ubiquitin-conjugating enzyme]-L-cysteine + [acceptor protein]-L-lysine = [E2 ubiquitin-conjugating enzyme]-L-cysteine + N(6)-ubiquitinyl-[acceptor protein]-L-lysine.</text>
        <dbReference type="EC" id="2.3.2.27"/>
    </reaction>
</comment>
<keyword evidence="8" id="KW-0808">Transferase</keyword>